<dbReference type="AlphaFoldDB" id="A0A0C3BYE1"/>
<dbReference type="OrthoDB" id="5382468at2759"/>
<dbReference type="InterPro" id="IPR051229">
    <property type="entry name" value="ALYREF_mRNA_export"/>
</dbReference>
<evidence type="ECO:0000313" key="6">
    <source>
        <dbReference type="Proteomes" id="UP000054166"/>
    </source>
</evidence>
<feature type="region of interest" description="Disordered" evidence="3">
    <location>
        <begin position="140"/>
        <end position="224"/>
    </location>
</feature>
<dbReference type="PANTHER" id="PTHR19965:SF82">
    <property type="entry name" value="THO COMPLEX SUBUNIT 4"/>
    <property type="match status" value="1"/>
</dbReference>
<dbReference type="SMART" id="SM00360">
    <property type="entry name" value="RRM"/>
    <property type="match status" value="1"/>
</dbReference>
<keyword evidence="6" id="KW-1185">Reference proteome</keyword>
<accession>A0A0C3BYE1</accession>
<feature type="non-terminal residue" evidence="5">
    <location>
        <position position="1"/>
    </location>
</feature>
<gene>
    <name evidence="5" type="ORF">PILCRDRAFT_58052</name>
</gene>
<dbReference type="STRING" id="765440.A0A0C3BYE1"/>
<dbReference type="PANTHER" id="PTHR19965">
    <property type="entry name" value="RNA AND EXPORT FACTOR BINDING PROTEIN"/>
    <property type="match status" value="1"/>
</dbReference>
<evidence type="ECO:0000259" key="4">
    <source>
        <dbReference type="PROSITE" id="PS50102"/>
    </source>
</evidence>
<reference evidence="6" key="2">
    <citation type="submission" date="2015-01" db="EMBL/GenBank/DDBJ databases">
        <title>Evolutionary Origins and Diversification of the Mycorrhizal Mutualists.</title>
        <authorList>
            <consortium name="DOE Joint Genome Institute"/>
            <consortium name="Mycorrhizal Genomics Consortium"/>
            <person name="Kohler A."/>
            <person name="Kuo A."/>
            <person name="Nagy L.G."/>
            <person name="Floudas D."/>
            <person name="Copeland A."/>
            <person name="Barry K.W."/>
            <person name="Cichocki N."/>
            <person name="Veneault-Fourrey C."/>
            <person name="LaButti K."/>
            <person name="Lindquist E.A."/>
            <person name="Lipzen A."/>
            <person name="Lundell T."/>
            <person name="Morin E."/>
            <person name="Murat C."/>
            <person name="Riley R."/>
            <person name="Ohm R."/>
            <person name="Sun H."/>
            <person name="Tunlid A."/>
            <person name="Henrissat B."/>
            <person name="Grigoriev I.V."/>
            <person name="Hibbett D.S."/>
            <person name="Martin F."/>
        </authorList>
    </citation>
    <scope>NUCLEOTIDE SEQUENCE [LARGE SCALE GENOMIC DNA]</scope>
    <source>
        <strain evidence="6">F 1598</strain>
    </source>
</reference>
<dbReference type="HOGENOM" id="CLU_052367_4_1_1"/>
<dbReference type="Pfam" id="PF00076">
    <property type="entry name" value="RRM_1"/>
    <property type="match status" value="1"/>
</dbReference>
<dbReference type="GO" id="GO:0003729">
    <property type="term" value="F:mRNA binding"/>
    <property type="evidence" value="ECO:0007669"/>
    <property type="project" value="TreeGrafter"/>
</dbReference>
<dbReference type="Gene3D" id="3.30.70.330">
    <property type="match status" value="1"/>
</dbReference>
<dbReference type="SUPFAM" id="SSF54928">
    <property type="entry name" value="RNA-binding domain, RBD"/>
    <property type="match status" value="1"/>
</dbReference>
<feature type="compositionally biased region" description="Low complexity" evidence="3">
    <location>
        <begin position="151"/>
        <end position="161"/>
    </location>
</feature>
<dbReference type="InterPro" id="IPR012677">
    <property type="entry name" value="Nucleotide-bd_a/b_plait_sf"/>
</dbReference>
<protein>
    <recommendedName>
        <fullName evidence="4">RRM domain-containing protein</fullName>
    </recommendedName>
</protein>
<evidence type="ECO:0000313" key="5">
    <source>
        <dbReference type="EMBL" id="KIM91563.1"/>
    </source>
</evidence>
<dbReference type="InterPro" id="IPR025715">
    <property type="entry name" value="FoP_C"/>
</dbReference>
<evidence type="ECO:0000256" key="2">
    <source>
        <dbReference type="PROSITE-ProRule" id="PRU00176"/>
    </source>
</evidence>
<name>A0A0C3BYE1_PILCF</name>
<dbReference type="Pfam" id="PF13865">
    <property type="entry name" value="FoP_duplication"/>
    <property type="match status" value="1"/>
</dbReference>
<dbReference type="GO" id="GO:0005634">
    <property type="term" value="C:nucleus"/>
    <property type="evidence" value="ECO:0007669"/>
    <property type="project" value="TreeGrafter"/>
</dbReference>
<dbReference type="InterPro" id="IPR035979">
    <property type="entry name" value="RBD_domain_sf"/>
</dbReference>
<feature type="domain" description="RRM" evidence="4">
    <location>
        <begin position="40"/>
        <end position="118"/>
    </location>
</feature>
<keyword evidence="1 2" id="KW-0694">RNA-binding</keyword>
<dbReference type="Proteomes" id="UP000054166">
    <property type="component" value="Unassembled WGS sequence"/>
</dbReference>
<evidence type="ECO:0000256" key="1">
    <source>
        <dbReference type="ARBA" id="ARBA00022884"/>
    </source>
</evidence>
<feature type="region of interest" description="Disordered" evidence="3">
    <location>
        <begin position="110"/>
        <end position="129"/>
    </location>
</feature>
<evidence type="ECO:0000256" key="3">
    <source>
        <dbReference type="SAM" id="MobiDB-lite"/>
    </source>
</evidence>
<dbReference type="PROSITE" id="PS50102">
    <property type="entry name" value="RRM"/>
    <property type="match status" value="1"/>
</dbReference>
<dbReference type="InParanoid" id="A0A0C3BYE1"/>
<dbReference type="EMBL" id="KN832971">
    <property type="protein sequence ID" value="KIM91563.1"/>
    <property type="molecule type" value="Genomic_DNA"/>
</dbReference>
<feature type="region of interest" description="Disordered" evidence="3">
    <location>
        <begin position="1"/>
        <end position="33"/>
    </location>
</feature>
<feature type="compositionally biased region" description="Basic and acidic residues" evidence="3">
    <location>
        <begin position="182"/>
        <end position="204"/>
    </location>
</feature>
<sequence length="224" mass="23999">RPEPRVGASDGMWLHDKAPGAPRAANQANGHTKAESSLNSKLIVSNLHYEITPKDLTAIFGQIGTLVREPIIRYDRSGRSSGVAIISFETTAEATRAKKQFSGILAKGQPMSIAYDSGPPRTTRRVASAPGSLLNRIQKPALADRLSQDDSSTTTVSTRTTGPIRSRRGGARPTPRGPKKPKTAEDLDKELDLFMGDVPKDKDTTTSTLAPPAAVEQEADVEMA</sequence>
<dbReference type="InterPro" id="IPR000504">
    <property type="entry name" value="RRM_dom"/>
</dbReference>
<dbReference type="CDD" id="cd12418">
    <property type="entry name" value="RRM_Aly_REF_like"/>
    <property type="match status" value="1"/>
</dbReference>
<reference evidence="5 6" key="1">
    <citation type="submission" date="2014-04" db="EMBL/GenBank/DDBJ databases">
        <authorList>
            <consortium name="DOE Joint Genome Institute"/>
            <person name="Kuo A."/>
            <person name="Tarkka M."/>
            <person name="Buscot F."/>
            <person name="Kohler A."/>
            <person name="Nagy L.G."/>
            <person name="Floudas D."/>
            <person name="Copeland A."/>
            <person name="Barry K.W."/>
            <person name="Cichocki N."/>
            <person name="Veneault-Fourrey C."/>
            <person name="LaButti K."/>
            <person name="Lindquist E.A."/>
            <person name="Lipzen A."/>
            <person name="Lundell T."/>
            <person name="Morin E."/>
            <person name="Murat C."/>
            <person name="Sun H."/>
            <person name="Tunlid A."/>
            <person name="Henrissat B."/>
            <person name="Grigoriev I.V."/>
            <person name="Hibbett D.S."/>
            <person name="Martin F."/>
            <person name="Nordberg H.P."/>
            <person name="Cantor M.N."/>
            <person name="Hua S.X."/>
        </authorList>
    </citation>
    <scope>NUCLEOTIDE SEQUENCE [LARGE SCALE GENOMIC DNA]</scope>
    <source>
        <strain evidence="5 6">F 1598</strain>
    </source>
</reference>
<proteinExistence type="predicted"/>
<organism evidence="5 6">
    <name type="scientific">Piloderma croceum (strain F 1598)</name>
    <dbReference type="NCBI Taxonomy" id="765440"/>
    <lineage>
        <taxon>Eukaryota</taxon>
        <taxon>Fungi</taxon>
        <taxon>Dikarya</taxon>
        <taxon>Basidiomycota</taxon>
        <taxon>Agaricomycotina</taxon>
        <taxon>Agaricomycetes</taxon>
        <taxon>Agaricomycetidae</taxon>
        <taxon>Atheliales</taxon>
        <taxon>Atheliaceae</taxon>
        <taxon>Piloderma</taxon>
    </lineage>
</organism>